<accession>A0ABW5NK03</accession>
<feature type="signal peptide" evidence="1">
    <location>
        <begin position="1"/>
        <end position="19"/>
    </location>
</feature>
<comment type="caution">
    <text evidence="3">The sequence shown here is derived from an EMBL/GenBank/DDBJ whole genome shotgun (WGS) entry which is preliminary data.</text>
</comment>
<dbReference type="RefSeq" id="WP_380869081.1">
    <property type="nucleotide sequence ID" value="NZ_JBHUMA010000006.1"/>
</dbReference>
<evidence type="ECO:0000259" key="2">
    <source>
        <dbReference type="Pfam" id="PF22599"/>
    </source>
</evidence>
<feature type="domain" description="SecDF P1 head subdomain" evidence="2">
    <location>
        <begin position="373"/>
        <end position="471"/>
    </location>
</feature>
<dbReference type="InterPro" id="IPR054384">
    <property type="entry name" value="SecDF_P1_head"/>
</dbReference>
<keyword evidence="4" id="KW-1185">Reference proteome</keyword>
<proteinExistence type="predicted"/>
<dbReference type="EMBL" id="JBHUMA010000006">
    <property type="protein sequence ID" value="MFD2598953.1"/>
    <property type="molecule type" value="Genomic_DNA"/>
</dbReference>
<evidence type="ECO:0000313" key="4">
    <source>
        <dbReference type="Proteomes" id="UP001597393"/>
    </source>
</evidence>
<protein>
    <recommendedName>
        <fullName evidence="2">SecDF P1 head subdomain domain-containing protein</fullName>
    </recommendedName>
</protein>
<name>A0ABW5NK03_9SPHI</name>
<dbReference type="Pfam" id="PF22599">
    <property type="entry name" value="SecDF_P1_head"/>
    <property type="match status" value="1"/>
</dbReference>
<keyword evidence="1" id="KW-0732">Signal</keyword>
<feature type="chain" id="PRO_5045851791" description="SecDF P1 head subdomain domain-containing protein" evidence="1">
    <location>
        <begin position="20"/>
        <end position="476"/>
    </location>
</feature>
<gene>
    <name evidence="3" type="ORF">ACFSQ3_08310</name>
</gene>
<evidence type="ECO:0000256" key="1">
    <source>
        <dbReference type="SAM" id="SignalP"/>
    </source>
</evidence>
<sequence length="476" mass="55077">MKKILWSLLLLAVCSDAMSQTTKINKDYIGRYGSSNGVCIFEDGKFFLYGYATMVFGNYKLDGSKIEFRPDRRDLFELYGNRNPQLEDGKTRWHFVGFERGNTFVKFDEDSVQRVFNVGANCFSSPFIHNHDKTVKAITLIEEKEGFDGNSYLNWQFTNADRNDFIVVYNEVKYENEDFFGMIEDGVLRLSNFGGESGYKKHQDDHEWDDIISMKREYENYQGNDQAVYANREFANFQMDSSRYTLDLSTNQYMVADTTINAEYHKDSPYQDDRILRKFDKMERKSASNKVLESNGIAHSTIFYTTCEEVENSYRYKSEYESEEYNLEDHGHLPILEPIPVPLVDEEEDKFWELVPFRLERENGLYLVQLRDENTETAIIIADTASLLLDDIRSVEYEIEDHGLPVVRLKLGEQSAEKFAELTKEYSGKYLAIIVDNMAISIPQINQPIADGNIQIGGNLSVEEAQNIVKALTPKK</sequence>
<dbReference type="Gene3D" id="3.30.1360.200">
    <property type="match status" value="1"/>
</dbReference>
<dbReference type="Proteomes" id="UP001597393">
    <property type="component" value="Unassembled WGS sequence"/>
</dbReference>
<reference evidence="4" key="1">
    <citation type="journal article" date="2019" name="Int. J. Syst. Evol. Microbiol.">
        <title>The Global Catalogue of Microorganisms (GCM) 10K type strain sequencing project: providing services to taxonomists for standard genome sequencing and annotation.</title>
        <authorList>
            <consortium name="The Broad Institute Genomics Platform"/>
            <consortium name="The Broad Institute Genome Sequencing Center for Infectious Disease"/>
            <person name="Wu L."/>
            <person name="Ma J."/>
        </authorList>
    </citation>
    <scope>NUCLEOTIDE SEQUENCE [LARGE SCALE GENOMIC DNA]</scope>
    <source>
        <strain evidence="4">KCTC 42248</strain>
    </source>
</reference>
<evidence type="ECO:0000313" key="3">
    <source>
        <dbReference type="EMBL" id="MFD2598953.1"/>
    </source>
</evidence>
<organism evidence="3 4">
    <name type="scientific">Sphingobacterium corticis</name>
    <dbReference type="NCBI Taxonomy" id="1812823"/>
    <lineage>
        <taxon>Bacteria</taxon>
        <taxon>Pseudomonadati</taxon>
        <taxon>Bacteroidota</taxon>
        <taxon>Sphingobacteriia</taxon>
        <taxon>Sphingobacteriales</taxon>
        <taxon>Sphingobacteriaceae</taxon>
        <taxon>Sphingobacterium</taxon>
    </lineage>
</organism>